<feature type="transmembrane region" description="Helical" evidence="1">
    <location>
        <begin position="141"/>
        <end position="161"/>
    </location>
</feature>
<dbReference type="RefSeq" id="WP_167695000.1">
    <property type="nucleotide sequence ID" value="NZ_CP118181.1"/>
</dbReference>
<keyword evidence="1" id="KW-0812">Transmembrane</keyword>
<gene>
    <name evidence="2" type="ORF">HCT48_01450</name>
</gene>
<dbReference type="Proteomes" id="UP000778951">
    <property type="component" value="Unassembled WGS sequence"/>
</dbReference>
<feature type="transmembrane region" description="Helical" evidence="1">
    <location>
        <begin position="57"/>
        <end position="78"/>
    </location>
</feature>
<proteinExistence type="predicted"/>
<protein>
    <submittedName>
        <fullName evidence="2">Uncharacterized protein</fullName>
    </submittedName>
</protein>
<keyword evidence="3" id="KW-1185">Reference proteome</keyword>
<keyword evidence="1" id="KW-1133">Transmembrane helix</keyword>
<evidence type="ECO:0000313" key="2">
    <source>
        <dbReference type="EMBL" id="NIZ68886.1"/>
    </source>
</evidence>
<name>A0A968KZ23_9SPIO</name>
<evidence type="ECO:0000313" key="3">
    <source>
        <dbReference type="Proteomes" id="UP000778951"/>
    </source>
</evidence>
<comment type="caution">
    <text evidence="2">The sequence shown here is derived from an EMBL/GenBank/DDBJ whole genome shotgun (WGS) entry which is preliminary data.</text>
</comment>
<feature type="transmembrane region" description="Helical" evidence="1">
    <location>
        <begin position="99"/>
        <end position="121"/>
    </location>
</feature>
<accession>A0A968KZ23</accession>
<dbReference type="AlphaFoldDB" id="A0A968KZ23"/>
<keyword evidence="1" id="KW-0472">Membrane</keyword>
<organism evidence="2 3">
    <name type="scientific">Entomospira culicis</name>
    <dbReference type="NCBI Taxonomy" id="2719989"/>
    <lineage>
        <taxon>Bacteria</taxon>
        <taxon>Pseudomonadati</taxon>
        <taxon>Spirochaetota</taxon>
        <taxon>Spirochaetia</taxon>
        <taxon>Spirochaetales</taxon>
        <taxon>Spirochaetaceae</taxon>
        <taxon>Entomospira</taxon>
    </lineage>
</organism>
<sequence length="175" mass="20343">MRYFWQALGKSLLAGILVLGVWSAYLLVSIGTVMPLFLLLFPFLFFFLDSITFFAKIAMIVDMIFWGIVLINLPIYLARKKRLKKMATGNFSPQQVVALPYKEVGFGYALLPLFVLFFLIFGTRYYLFSAFQLFELSDVSLFWYGGIPIFVVWCLLSWQWARYCLQDLAMKDKIS</sequence>
<dbReference type="EMBL" id="JAATLM010000001">
    <property type="protein sequence ID" value="NIZ68886.1"/>
    <property type="molecule type" value="Genomic_DNA"/>
</dbReference>
<feature type="transmembrane region" description="Helical" evidence="1">
    <location>
        <begin position="12"/>
        <end position="45"/>
    </location>
</feature>
<evidence type="ECO:0000256" key="1">
    <source>
        <dbReference type="SAM" id="Phobius"/>
    </source>
</evidence>
<reference evidence="2" key="1">
    <citation type="submission" date="2020-03" db="EMBL/GenBank/DDBJ databases">
        <title>Spirochaetal bacteria isolated from arthropods constitute a novel genus Entomospira genus novum within the order Spirochaetales.</title>
        <authorList>
            <person name="Grana-Miraglia L."/>
            <person name="Sikutova S."/>
            <person name="Fingerle V."/>
            <person name="Sing A."/>
            <person name="Castillo-Ramirez S."/>
            <person name="Margos G."/>
            <person name="Rudolf I."/>
        </authorList>
    </citation>
    <scope>NUCLEOTIDE SEQUENCE</scope>
    <source>
        <strain evidence="2">BR149</strain>
    </source>
</reference>